<keyword evidence="1 6" id="KW-0597">Phosphoprotein</keyword>
<evidence type="ECO:0000256" key="6">
    <source>
        <dbReference type="PROSITE-ProRule" id="PRU00169"/>
    </source>
</evidence>
<evidence type="ECO:0000259" key="7">
    <source>
        <dbReference type="PROSITE" id="PS50110"/>
    </source>
</evidence>
<accession>A0A6B8KIG4</accession>
<reference evidence="8 9" key="1">
    <citation type="submission" date="2019-11" db="EMBL/GenBank/DDBJ databases">
        <title>The genome sequence of Methylocystis heyeri.</title>
        <authorList>
            <person name="Oshkin I.Y."/>
            <person name="Miroshnikov K."/>
            <person name="Dedysh S.N."/>
        </authorList>
    </citation>
    <scope>NUCLEOTIDE SEQUENCE [LARGE SCALE GENOMIC DNA]</scope>
    <source>
        <strain evidence="8 9">H2</strain>
    </source>
</reference>
<evidence type="ECO:0000256" key="3">
    <source>
        <dbReference type="ARBA" id="ARBA00023015"/>
    </source>
</evidence>
<dbReference type="Proteomes" id="UP000309061">
    <property type="component" value="Chromosome"/>
</dbReference>
<evidence type="ECO:0000256" key="5">
    <source>
        <dbReference type="ARBA" id="ARBA00023163"/>
    </source>
</evidence>
<dbReference type="InterPro" id="IPR011006">
    <property type="entry name" value="CheY-like_superfamily"/>
</dbReference>
<dbReference type="PANTHER" id="PTHR48111">
    <property type="entry name" value="REGULATOR OF RPOS"/>
    <property type="match status" value="1"/>
</dbReference>
<dbReference type="SUPFAM" id="SSF52172">
    <property type="entry name" value="CheY-like"/>
    <property type="match status" value="1"/>
</dbReference>
<keyword evidence="5" id="KW-0804">Transcription</keyword>
<name>A0A6B8KIG4_9HYPH</name>
<keyword evidence="9" id="KW-1185">Reference proteome</keyword>
<dbReference type="KEGG" id="mhey:H2LOC_018230"/>
<gene>
    <name evidence="8" type="ORF">H2LOC_018230</name>
</gene>
<dbReference type="RefSeq" id="WP_136497297.1">
    <property type="nucleotide sequence ID" value="NZ_CP046052.1"/>
</dbReference>
<dbReference type="AlphaFoldDB" id="A0A6B8KIG4"/>
<evidence type="ECO:0000256" key="1">
    <source>
        <dbReference type="ARBA" id="ARBA00022553"/>
    </source>
</evidence>
<dbReference type="GO" id="GO:0005829">
    <property type="term" value="C:cytosol"/>
    <property type="evidence" value="ECO:0007669"/>
    <property type="project" value="TreeGrafter"/>
</dbReference>
<dbReference type="Pfam" id="PF00072">
    <property type="entry name" value="Response_reg"/>
    <property type="match status" value="1"/>
</dbReference>
<evidence type="ECO:0000313" key="9">
    <source>
        <dbReference type="Proteomes" id="UP000309061"/>
    </source>
</evidence>
<keyword evidence="3" id="KW-0805">Transcription regulation</keyword>
<keyword evidence="4" id="KW-0238">DNA-binding</keyword>
<organism evidence="8 9">
    <name type="scientific">Methylocystis heyeri</name>
    <dbReference type="NCBI Taxonomy" id="391905"/>
    <lineage>
        <taxon>Bacteria</taxon>
        <taxon>Pseudomonadati</taxon>
        <taxon>Pseudomonadota</taxon>
        <taxon>Alphaproteobacteria</taxon>
        <taxon>Hyphomicrobiales</taxon>
        <taxon>Methylocystaceae</taxon>
        <taxon>Methylocystis</taxon>
    </lineage>
</organism>
<dbReference type="PANTHER" id="PTHR48111:SF1">
    <property type="entry name" value="TWO-COMPONENT RESPONSE REGULATOR ORR33"/>
    <property type="match status" value="1"/>
</dbReference>
<dbReference type="InterPro" id="IPR001789">
    <property type="entry name" value="Sig_transdc_resp-reg_receiver"/>
</dbReference>
<dbReference type="GO" id="GO:0032993">
    <property type="term" value="C:protein-DNA complex"/>
    <property type="evidence" value="ECO:0007669"/>
    <property type="project" value="TreeGrafter"/>
</dbReference>
<evidence type="ECO:0000256" key="4">
    <source>
        <dbReference type="ARBA" id="ARBA00023125"/>
    </source>
</evidence>
<evidence type="ECO:0000313" key="8">
    <source>
        <dbReference type="EMBL" id="QGM47467.1"/>
    </source>
</evidence>
<dbReference type="InterPro" id="IPR039420">
    <property type="entry name" value="WalR-like"/>
</dbReference>
<dbReference type="SMART" id="SM00448">
    <property type="entry name" value="REC"/>
    <property type="match status" value="1"/>
</dbReference>
<proteinExistence type="predicted"/>
<protein>
    <submittedName>
        <fullName evidence="8">Response regulator</fullName>
    </submittedName>
</protein>
<dbReference type="GO" id="GO:0006355">
    <property type="term" value="P:regulation of DNA-templated transcription"/>
    <property type="evidence" value="ECO:0007669"/>
    <property type="project" value="TreeGrafter"/>
</dbReference>
<dbReference type="EMBL" id="CP046052">
    <property type="protein sequence ID" value="QGM47467.1"/>
    <property type="molecule type" value="Genomic_DNA"/>
</dbReference>
<dbReference type="GO" id="GO:0000156">
    <property type="term" value="F:phosphorelay response regulator activity"/>
    <property type="evidence" value="ECO:0007669"/>
    <property type="project" value="TreeGrafter"/>
</dbReference>
<dbReference type="OrthoDB" id="8447560at2"/>
<dbReference type="GO" id="GO:0000976">
    <property type="term" value="F:transcription cis-regulatory region binding"/>
    <property type="evidence" value="ECO:0007669"/>
    <property type="project" value="TreeGrafter"/>
</dbReference>
<keyword evidence="2" id="KW-0902">Two-component regulatory system</keyword>
<evidence type="ECO:0000256" key="2">
    <source>
        <dbReference type="ARBA" id="ARBA00023012"/>
    </source>
</evidence>
<dbReference type="Gene3D" id="3.40.50.2300">
    <property type="match status" value="1"/>
</dbReference>
<feature type="modified residue" description="4-aspartylphosphate" evidence="6">
    <location>
        <position position="60"/>
    </location>
</feature>
<dbReference type="CDD" id="cd00156">
    <property type="entry name" value="REC"/>
    <property type="match status" value="1"/>
</dbReference>
<feature type="domain" description="Response regulatory" evidence="7">
    <location>
        <begin position="11"/>
        <end position="127"/>
    </location>
</feature>
<sequence length="131" mass="13721">MNIGMGEKRRIVLLVDSDPHARSILRNALEASGFSVGEAANSAEGIRTVSRVKPDAVLFDLMVDQDVDGLSEAARLNDVGNHPPVYIVSTAVDALVGAVGLSELGVSGVFLKPVDVAVVVQTLKTRLAGKD</sequence>
<dbReference type="PROSITE" id="PS50110">
    <property type="entry name" value="RESPONSE_REGULATORY"/>
    <property type="match status" value="1"/>
</dbReference>